<evidence type="ECO:0000259" key="1">
    <source>
        <dbReference type="Pfam" id="PF01551"/>
    </source>
</evidence>
<dbReference type="Gene3D" id="2.70.70.10">
    <property type="entry name" value="Glucose Permease (Domain IIA)"/>
    <property type="match status" value="1"/>
</dbReference>
<dbReference type="EMBL" id="JAVDXO010000003">
    <property type="protein sequence ID" value="MDR7306333.1"/>
    <property type="molecule type" value="Genomic_DNA"/>
</dbReference>
<feature type="domain" description="M23ase beta-sheet core" evidence="1">
    <location>
        <begin position="54"/>
        <end position="140"/>
    </location>
</feature>
<comment type="caution">
    <text evidence="2">The sequence shown here is derived from an EMBL/GenBank/DDBJ whole genome shotgun (WGS) entry which is preliminary data.</text>
</comment>
<name>A0ABU1ZLQ5_9BURK</name>
<gene>
    <name evidence="2" type="ORF">J2X15_001616</name>
</gene>
<organism evidence="2 3">
    <name type="scientific">Rhodoferax saidenbachensis</name>
    <dbReference type="NCBI Taxonomy" id="1484693"/>
    <lineage>
        <taxon>Bacteria</taxon>
        <taxon>Pseudomonadati</taxon>
        <taxon>Pseudomonadota</taxon>
        <taxon>Betaproteobacteria</taxon>
        <taxon>Burkholderiales</taxon>
        <taxon>Comamonadaceae</taxon>
        <taxon>Rhodoferax</taxon>
    </lineage>
</organism>
<dbReference type="CDD" id="cd12797">
    <property type="entry name" value="M23_peptidase"/>
    <property type="match status" value="1"/>
</dbReference>
<dbReference type="SUPFAM" id="SSF51261">
    <property type="entry name" value="Duplicated hybrid motif"/>
    <property type="match status" value="1"/>
</dbReference>
<dbReference type="InterPro" id="IPR016047">
    <property type="entry name" value="M23ase_b-sheet_dom"/>
</dbReference>
<dbReference type="Pfam" id="PF01551">
    <property type="entry name" value="Peptidase_M23"/>
    <property type="match status" value="1"/>
</dbReference>
<dbReference type="PANTHER" id="PTHR21666:SF268">
    <property type="entry name" value="PEPTIDASE M23 DOMAIN-CONTAINING PROTEIN"/>
    <property type="match status" value="1"/>
</dbReference>
<protein>
    <submittedName>
        <fullName evidence="2">Murein DD-endopeptidase MepM/ murein hydrolase activator NlpD</fullName>
    </submittedName>
</protein>
<dbReference type="RefSeq" id="WP_310341279.1">
    <property type="nucleotide sequence ID" value="NZ_JAVDXO010000003.1"/>
</dbReference>
<keyword evidence="3" id="KW-1185">Reference proteome</keyword>
<evidence type="ECO:0000313" key="3">
    <source>
        <dbReference type="Proteomes" id="UP001268089"/>
    </source>
</evidence>
<evidence type="ECO:0000313" key="2">
    <source>
        <dbReference type="EMBL" id="MDR7306333.1"/>
    </source>
</evidence>
<dbReference type="InterPro" id="IPR011055">
    <property type="entry name" value="Dup_hybrid_motif"/>
</dbReference>
<dbReference type="InterPro" id="IPR050570">
    <property type="entry name" value="Cell_wall_metabolism_enzyme"/>
</dbReference>
<dbReference type="GO" id="GO:0016787">
    <property type="term" value="F:hydrolase activity"/>
    <property type="evidence" value="ECO:0007669"/>
    <property type="project" value="UniProtKB-KW"/>
</dbReference>
<proteinExistence type="predicted"/>
<dbReference type="PANTHER" id="PTHR21666">
    <property type="entry name" value="PEPTIDASE-RELATED"/>
    <property type="match status" value="1"/>
</dbReference>
<sequence>MKHRRLYTFLAAIALLLGIGFAIPEEPRIPVAGATSKDWNPKSFWYEPWGVSGVHKGIDVFAPQGRHVVSAVPGVVIYQGHLGIGGNVVVVLGPKWRVHYYAHLADADPSPPFLAKGAVLGLVGTSGNAAGKPPHLHYAVVSLIPLPWRFSSETQGWKKMFFLDPGALLQAGTKAL</sequence>
<dbReference type="Proteomes" id="UP001268089">
    <property type="component" value="Unassembled WGS sequence"/>
</dbReference>
<keyword evidence="2" id="KW-0378">Hydrolase</keyword>
<reference evidence="2 3" key="1">
    <citation type="submission" date="2023-07" db="EMBL/GenBank/DDBJ databases">
        <title>Sorghum-associated microbial communities from plants grown in Nebraska, USA.</title>
        <authorList>
            <person name="Schachtman D."/>
        </authorList>
    </citation>
    <scope>NUCLEOTIDE SEQUENCE [LARGE SCALE GENOMIC DNA]</scope>
    <source>
        <strain evidence="2 3">BE308</strain>
    </source>
</reference>
<accession>A0ABU1ZLQ5</accession>